<accession>A0AAN1SX57</accession>
<protein>
    <recommendedName>
        <fullName evidence="1">VWFA domain-containing protein</fullName>
    </recommendedName>
</protein>
<keyword evidence="3" id="KW-1185">Reference proteome</keyword>
<dbReference type="Pfam" id="PF00092">
    <property type="entry name" value="VWA"/>
    <property type="match status" value="1"/>
</dbReference>
<dbReference type="AlphaFoldDB" id="A0AAN1SX57"/>
<sequence>MTEVVTERTEEISMYWEKLGCRFAQVNAVFDECMKEAKALLSKAGLETYIENARIIGKMGRGAEPLLIYLEEAPGVASVVGEHALIKLREFSEYLSTHTNFKAIVPFLQTSGAVARRLNNDKMYWRYIDLVRDMLDRTSGSIHGHHTTFASPGLPELLKQAPKLLGVLSLQGFQNWIEYGIKYYNHHPERQEEYFRLESADAIAVMQRERHGTLLVDNERKLDTYIRALWNDSDYLIPYSVAFDELRKPMPYYTEDGIRLPDVYDDLDGVSGIDRYRAALAHMAAHRRWSQKMIVDNWSPFQRASVEVFEDSRVEYLACQKYPGLRKLFLALHPIPKEADLQLEEQGISVFRLRLAMVSRAILDPDYTYQNEHVREFVKRFHELMASGESTSAEMASVALAFIARTRGQRDLSAQMYFDNTEVDYRDDNRHLWIYIEESDEDEMFEHLEKRQSTEGELHALPPRHYDEWDYNAQSYRPDWVSVYEALHPRGNPAAIDKLLTKHAKLIKRLKALLEMLKPQDKVRIRYQEEGSELDLDVAIRSLIDYKSGSSPDPRINMSHRTDGRSFAVTLLVDLSQSLSEKAAGSNQTILELSQEAVSLLAWSVQQVGDAFAIGGFHSNTRHDVRYYHLKGFSEPWGDEVKSRLAEMRAGYSTRMGAAMRHAGHYLKAQQADKKLLLILTDGEPADIDVHDPQLLIQDARQAAKELDRDGIYAYCINLDPKADEYVTDIFGKQYTIVDNIEQLPVKLPELFISLTK</sequence>
<reference evidence="2 3" key="1">
    <citation type="submission" date="2019-03" db="EMBL/GenBank/DDBJ databases">
        <title>Complete genome sequence of Ferrigenium kumadai strain An22, a microaerophilic iron-oxidizing bacterium isolated from a paddy field soil.</title>
        <authorList>
            <person name="Watanabe T."/>
            <person name="Asakawa S."/>
        </authorList>
    </citation>
    <scope>NUCLEOTIDE SEQUENCE [LARGE SCALE GENOMIC DNA]</scope>
    <source>
        <strain evidence="2 3">An22</strain>
    </source>
</reference>
<dbReference type="Proteomes" id="UP001319121">
    <property type="component" value="Chromosome"/>
</dbReference>
<dbReference type="KEGG" id="fku:FGKAn22_00300"/>
<feature type="domain" description="VWFA" evidence="1">
    <location>
        <begin position="568"/>
        <end position="744"/>
    </location>
</feature>
<evidence type="ECO:0000259" key="1">
    <source>
        <dbReference type="PROSITE" id="PS50234"/>
    </source>
</evidence>
<dbReference type="InterPro" id="IPR051928">
    <property type="entry name" value="NorD/CobT"/>
</dbReference>
<name>A0AAN1SX57_9PROT</name>
<dbReference type="InterPro" id="IPR002035">
    <property type="entry name" value="VWF_A"/>
</dbReference>
<dbReference type="EMBL" id="AP019536">
    <property type="protein sequence ID" value="BBI98337.1"/>
    <property type="molecule type" value="Genomic_DNA"/>
</dbReference>
<dbReference type="PANTHER" id="PTHR41248">
    <property type="entry name" value="NORD PROTEIN"/>
    <property type="match status" value="1"/>
</dbReference>
<dbReference type="InterPro" id="IPR036465">
    <property type="entry name" value="vWFA_dom_sf"/>
</dbReference>
<dbReference type="PANTHER" id="PTHR41248:SF1">
    <property type="entry name" value="NORD PROTEIN"/>
    <property type="match status" value="1"/>
</dbReference>
<dbReference type="Gene3D" id="3.40.50.410">
    <property type="entry name" value="von Willebrand factor, type A domain"/>
    <property type="match status" value="1"/>
</dbReference>
<dbReference type="SMART" id="SM00327">
    <property type="entry name" value="VWA"/>
    <property type="match status" value="1"/>
</dbReference>
<evidence type="ECO:0000313" key="2">
    <source>
        <dbReference type="EMBL" id="BBI98337.1"/>
    </source>
</evidence>
<organism evidence="2 3">
    <name type="scientific">Ferrigenium kumadai</name>
    <dbReference type="NCBI Taxonomy" id="1682490"/>
    <lineage>
        <taxon>Bacteria</taxon>
        <taxon>Pseudomonadati</taxon>
        <taxon>Pseudomonadota</taxon>
        <taxon>Betaproteobacteria</taxon>
        <taxon>Nitrosomonadales</taxon>
        <taxon>Gallionellaceae</taxon>
        <taxon>Ferrigenium</taxon>
    </lineage>
</organism>
<evidence type="ECO:0000313" key="3">
    <source>
        <dbReference type="Proteomes" id="UP001319121"/>
    </source>
</evidence>
<dbReference type="PROSITE" id="PS50234">
    <property type="entry name" value="VWFA"/>
    <property type="match status" value="1"/>
</dbReference>
<dbReference type="CDD" id="cd01454">
    <property type="entry name" value="vWA_norD_type"/>
    <property type="match status" value="1"/>
</dbReference>
<dbReference type="RefSeq" id="WP_212785986.1">
    <property type="nucleotide sequence ID" value="NZ_AP019536.1"/>
</dbReference>
<proteinExistence type="predicted"/>
<dbReference type="SUPFAM" id="SSF53300">
    <property type="entry name" value="vWA-like"/>
    <property type="match status" value="1"/>
</dbReference>
<gene>
    <name evidence="2" type="ORF">FGKAn22_00300</name>
</gene>